<dbReference type="EMBL" id="CH476594">
    <property type="protein sequence ID" value="EAU38743.1"/>
    <property type="molecule type" value="Genomic_DNA"/>
</dbReference>
<dbReference type="VEuPathDB" id="FungiDB:ATEG_00097"/>
<gene>
    <name evidence="2" type="ORF">ATEG_00097</name>
</gene>
<reference evidence="3" key="1">
    <citation type="submission" date="2005-09" db="EMBL/GenBank/DDBJ databases">
        <title>Annotation of the Aspergillus terreus NIH2624 genome.</title>
        <authorList>
            <person name="Birren B.W."/>
            <person name="Lander E.S."/>
            <person name="Galagan J.E."/>
            <person name="Nusbaum C."/>
            <person name="Devon K."/>
            <person name="Henn M."/>
            <person name="Ma L.-J."/>
            <person name="Jaffe D.B."/>
            <person name="Butler J."/>
            <person name="Alvarez P."/>
            <person name="Gnerre S."/>
            <person name="Grabherr M."/>
            <person name="Kleber M."/>
            <person name="Mauceli E.W."/>
            <person name="Brockman W."/>
            <person name="Rounsley S."/>
            <person name="Young S.K."/>
            <person name="LaButti K."/>
            <person name="Pushparaj V."/>
            <person name="DeCaprio D."/>
            <person name="Crawford M."/>
            <person name="Koehrsen M."/>
            <person name="Engels R."/>
            <person name="Montgomery P."/>
            <person name="Pearson M."/>
            <person name="Howarth C."/>
            <person name="Larson L."/>
            <person name="Luoma S."/>
            <person name="White J."/>
            <person name="Alvarado L."/>
            <person name="Kodira C.D."/>
            <person name="Zeng Q."/>
            <person name="Oleary S."/>
            <person name="Yandava C."/>
            <person name="Denning D.W."/>
            <person name="Nierman W.C."/>
            <person name="Milne T."/>
            <person name="Madden K."/>
        </authorList>
    </citation>
    <scope>NUCLEOTIDE SEQUENCE [LARGE SCALE GENOMIC DNA]</scope>
    <source>
        <strain evidence="3">NIH 2624 / FGSC A1156</strain>
    </source>
</reference>
<dbReference type="RefSeq" id="XP_001210183.1">
    <property type="nucleotide sequence ID" value="XM_001210183.1"/>
</dbReference>
<dbReference type="AlphaFoldDB" id="Q0D1T7"/>
<organism evidence="2 3">
    <name type="scientific">Aspergillus terreus (strain NIH 2624 / FGSC A1156)</name>
    <dbReference type="NCBI Taxonomy" id="341663"/>
    <lineage>
        <taxon>Eukaryota</taxon>
        <taxon>Fungi</taxon>
        <taxon>Dikarya</taxon>
        <taxon>Ascomycota</taxon>
        <taxon>Pezizomycotina</taxon>
        <taxon>Eurotiomycetes</taxon>
        <taxon>Eurotiomycetidae</taxon>
        <taxon>Eurotiales</taxon>
        <taxon>Aspergillaceae</taxon>
        <taxon>Aspergillus</taxon>
        <taxon>Aspergillus subgen. Circumdati</taxon>
    </lineage>
</organism>
<dbReference type="Proteomes" id="UP000007963">
    <property type="component" value="Unassembled WGS sequence"/>
</dbReference>
<proteinExistence type="predicted"/>
<protein>
    <submittedName>
        <fullName evidence="2">Uncharacterized protein</fullName>
    </submittedName>
</protein>
<sequence>MDGPSPENYAKAYIPMDDGSFVSIDRPETKDGTIQASAGGVRSCVKDLLSFYDEILQARRREEASASEGYPGAIKNASLLTAGHTFLSRSSLYERSAALGLLRVQLPNTFGDIGPNSGLVTPIPTIGRDDPSRLVLFHQGSYPEGGKDPQQDVKSVNAYTGDYFNALQNFYIRDFDQDDALYMCFHGQAWDVYPLQPYAADPFTWYTSREDQAKRGRWPIQAGDYFKLTFTSDADGKITQLQVNMDGLAAAERTFHKKPPGSGKDEEAASRQKCSS</sequence>
<evidence type="ECO:0000313" key="2">
    <source>
        <dbReference type="EMBL" id="EAU38743.1"/>
    </source>
</evidence>
<evidence type="ECO:0000256" key="1">
    <source>
        <dbReference type="SAM" id="MobiDB-lite"/>
    </source>
</evidence>
<dbReference type="GeneID" id="4354854"/>
<dbReference type="HOGENOM" id="CLU_1008260_0_0_1"/>
<accession>Q0D1T7</accession>
<feature type="region of interest" description="Disordered" evidence="1">
    <location>
        <begin position="254"/>
        <end position="276"/>
    </location>
</feature>
<dbReference type="STRING" id="341663.Q0D1T7"/>
<dbReference type="OrthoDB" id="10250282at2759"/>
<evidence type="ECO:0000313" key="3">
    <source>
        <dbReference type="Proteomes" id="UP000007963"/>
    </source>
</evidence>
<name>Q0D1T7_ASPTN</name>